<comment type="caution">
    <text evidence="2">The sequence shown here is derived from an EMBL/GenBank/DDBJ whole genome shotgun (WGS) entry which is preliminary data.</text>
</comment>
<dbReference type="SUPFAM" id="SSF46785">
    <property type="entry name" value="Winged helix' DNA-binding domain"/>
    <property type="match status" value="1"/>
</dbReference>
<dbReference type="EMBL" id="LAZR01050086">
    <property type="protein sequence ID" value="KKK88148.1"/>
    <property type="molecule type" value="Genomic_DNA"/>
</dbReference>
<accession>A0A0F9L2A0</accession>
<evidence type="ECO:0000313" key="3">
    <source>
        <dbReference type="EMBL" id="KKM87687.1"/>
    </source>
</evidence>
<evidence type="ECO:0000313" key="2">
    <source>
        <dbReference type="EMBL" id="KKM21870.1"/>
    </source>
</evidence>
<proteinExistence type="predicted"/>
<evidence type="ECO:0008006" key="4">
    <source>
        <dbReference type="Google" id="ProtNLM"/>
    </source>
</evidence>
<name>A0A0F9L2A0_9ZZZZ</name>
<dbReference type="Gene3D" id="1.10.10.10">
    <property type="entry name" value="Winged helix-like DNA-binding domain superfamily/Winged helix DNA-binding domain"/>
    <property type="match status" value="1"/>
</dbReference>
<dbReference type="EMBL" id="LAZR01007067">
    <property type="protein sequence ID" value="KKM87687.1"/>
    <property type="molecule type" value="Genomic_DNA"/>
</dbReference>
<reference evidence="2" key="1">
    <citation type="journal article" date="2015" name="Nature">
        <title>Complex archaea that bridge the gap between prokaryotes and eukaryotes.</title>
        <authorList>
            <person name="Spang A."/>
            <person name="Saw J.H."/>
            <person name="Jorgensen S.L."/>
            <person name="Zaremba-Niedzwiedzka K."/>
            <person name="Martijn J."/>
            <person name="Lind A.E."/>
            <person name="van Eijk R."/>
            <person name="Schleper C."/>
            <person name="Guy L."/>
            <person name="Ettema T.J."/>
        </authorList>
    </citation>
    <scope>NUCLEOTIDE SEQUENCE</scope>
</reference>
<evidence type="ECO:0000313" key="1">
    <source>
        <dbReference type="EMBL" id="KKK88148.1"/>
    </source>
</evidence>
<sequence length="75" mass="8581">MNIEQLINNSIFCATTRIYALLAVLCEGHEISYINIKEIMDTLELAENTVRSAISKLINHNLIEMSDKKRAFIIK</sequence>
<protein>
    <recommendedName>
        <fullName evidence="4">HTH marR-type domain-containing protein</fullName>
    </recommendedName>
</protein>
<dbReference type="AlphaFoldDB" id="A0A0F9L2A0"/>
<dbReference type="EMBL" id="LAZR01013459">
    <property type="protein sequence ID" value="KKM21870.1"/>
    <property type="molecule type" value="Genomic_DNA"/>
</dbReference>
<dbReference type="InterPro" id="IPR036388">
    <property type="entry name" value="WH-like_DNA-bd_sf"/>
</dbReference>
<dbReference type="InterPro" id="IPR036390">
    <property type="entry name" value="WH_DNA-bd_sf"/>
</dbReference>
<organism evidence="2">
    <name type="scientific">marine sediment metagenome</name>
    <dbReference type="NCBI Taxonomy" id="412755"/>
    <lineage>
        <taxon>unclassified sequences</taxon>
        <taxon>metagenomes</taxon>
        <taxon>ecological metagenomes</taxon>
    </lineage>
</organism>
<gene>
    <name evidence="3" type="ORF">LCGC14_1266300</name>
    <name evidence="2" type="ORF">LCGC14_1631030</name>
    <name evidence="1" type="ORF">LCGC14_2746080</name>
</gene>